<dbReference type="OrthoDB" id="7284383at2"/>
<evidence type="ECO:0000313" key="1">
    <source>
        <dbReference type="EMBL" id="PYD63010.1"/>
    </source>
</evidence>
<evidence type="ECO:0000313" key="2">
    <source>
        <dbReference type="Proteomes" id="UP000248301"/>
    </source>
</evidence>
<dbReference type="RefSeq" id="WP_110913710.1">
    <property type="nucleotide sequence ID" value="NZ_NKUF01000018.1"/>
</dbReference>
<accession>A0A318PRB2</accession>
<reference evidence="1 2" key="1">
    <citation type="submission" date="2017-07" db="EMBL/GenBank/DDBJ databases">
        <title>A draft genome sequence of Gluconacetobacter entanii LTH 4560.</title>
        <authorList>
            <person name="Skraban J."/>
            <person name="Cleenwerck I."/>
            <person name="Vandamme P."/>
            <person name="Trcek J."/>
        </authorList>
    </citation>
    <scope>NUCLEOTIDE SEQUENCE [LARGE SCALE GENOMIC DNA]</scope>
    <source>
        <strain evidence="1 2">LTH 4560</strain>
    </source>
</reference>
<name>A0A318PRB2_9PROT</name>
<protein>
    <submittedName>
        <fullName evidence="1">Uncharacterized protein</fullName>
    </submittedName>
</protein>
<dbReference type="Proteomes" id="UP000248301">
    <property type="component" value="Unassembled WGS sequence"/>
</dbReference>
<gene>
    <name evidence="1" type="ORF">CFR72_09375</name>
</gene>
<sequence>MSVIAMAGCCTLAACHGQVRDVNHLPPDVQSYLLVTSYAMAEGGLLSRVQDGALSREQVQDMSISLKYGKLMILNNLMHPSRRRRERARQAVELIIACTDQPDMSGKDAPPAPRCIPDARALLKNAGR</sequence>
<dbReference type="AlphaFoldDB" id="A0A318PRB2"/>
<proteinExistence type="predicted"/>
<dbReference type="EMBL" id="NKUF01000018">
    <property type="protein sequence ID" value="PYD63010.1"/>
    <property type="molecule type" value="Genomic_DNA"/>
</dbReference>
<organism evidence="1 2">
    <name type="scientific">Gluconacetobacter entanii</name>
    <dbReference type="NCBI Taxonomy" id="108528"/>
    <lineage>
        <taxon>Bacteria</taxon>
        <taxon>Pseudomonadati</taxon>
        <taxon>Pseudomonadota</taxon>
        <taxon>Alphaproteobacteria</taxon>
        <taxon>Acetobacterales</taxon>
        <taxon>Acetobacteraceae</taxon>
        <taxon>Gluconacetobacter</taxon>
    </lineage>
</organism>
<comment type="caution">
    <text evidence="1">The sequence shown here is derived from an EMBL/GenBank/DDBJ whole genome shotgun (WGS) entry which is preliminary data.</text>
</comment>